<keyword evidence="2" id="KW-1185">Reference proteome</keyword>
<evidence type="ECO:0000313" key="2">
    <source>
        <dbReference type="Proteomes" id="UP000032749"/>
    </source>
</evidence>
<organism evidence="1 2">
    <name type="scientific">Oleispira antarctica RB-8</name>
    <dbReference type="NCBI Taxonomy" id="698738"/>
    <lineage>
        <taxon>Bacteria</taxon>
        <taxon>Pseudomonadati</taxon>
        <taxon>Pseudomonadota</taxon>
        <taxon>Gammaproteobacteria</taxon>
        <taxon>Oceanospirillales</taxon>
        <taxon>Oceanospirillaceae</taxon>
        <taxon>Oleispira</taxon>
    </lineage>
</organism>
<gene>
    <name evidence="1" type="ORF">OLEAN_C08460</name>
</gene>
<accession>R4YKP4</accession>
<sequence>MSTYNTINIISQNENGVIYIENESGLVFGIVDAAKITDEDGIPFQESTLEIIEKNFDCDIEQDFEKETSTIYTEDGGALVFSGNDVTIVEFDENGEPVAI</sequence>
<dbReference type="HOGENOM" id="CLU_2303031_0_0_6"/>
<dbReference type="Proteomes" id="UP000032749">
    <property type="component" value="Chromosome"/>
</dbReference>
<evidence type="ECO:0000313" key="1">
    <source>
        <dbReference type="EMBL" id="CCK75022.1"/>
    </source>
</evidence>
<name>R4YKP4_OLEAN</name>
<dbReference type="AlphaFoldDB" id="R4YKP4"/>
<reference evidence="1 2" key="1">
    <citation type="journal article" date="2013" name="Nat. Commun.">
        <title>Genome sequence and functional genomic analysis of the oil-degrading bacterium Oleispira antarctica.</title>
        <authorList>
            <person name="Kube M."/>
            <person name="Chernikova T.N."/>
            <person name="Al-Ramahi Y."/>
            <person name="Beloqui A."/>
            <person name="Lopez-Cortez N."/>
            <person name="Guazzaroni M.E."/>
            <person name="Heipieper H.J."/>
            <person name="Klages S."/>
            <person name="Kotsyurbenko O.R."/>
            <person name="Langer I."/>
            <person name="Nechitaylo T.Y."/>
            <person name="Lunsdorf H."/>
            <person name="Fernandez M."/>
            <person name="Juarez S."/>
            <person name="Ciordia S."/>
            <person name="Singer A."/>
            <person name="Kagan O."/>
            <person name="Egorova O."/>
            <person name="Petit P.A."/>
            <person name="Stogios P."/>
            <person name="Kim Y."/>
            <person name="Tchigvintsev A."/>
            <person name="Flick R."/>
            <person name="Denaro R."/>
            <person name="Genovese M."/>
            <person name="Albar J.P."/>
            <person name="Reva O.N."/>
            <person name="Martinez-Gomariz M."/>
            <person name="Tran H."/>
            <person name="Ferrer M."/>
            <person name="Savchenko A."/>
            <person name="Yakunin A.F."/>
            <person name="Yakimov M.M."/>
            <person name="Golyshina O.V."/>
            <person name="Reinhardt R."/>
            <person name="Golyshin P.N."/>
        </authorList>
    </citation>
    <scope>NUCLEOTIDE SEQUENCE [LARGE SCALE GENOMIC DNA]</scope>
</reference>
<dbReference type="EMBL" id="FO203512">
    <property type="protein sequence ID" value="CCK75022.1"/>
    <property type="molecule type" value="Genomic_DNA"/>
</dbReference>
<proteinExistence type="predicted"/>
<dbReference type="KEGG" id="oai:OLEAN_C08460"/>
<protein>
    <submittedName>
        <fullName evidence="1">Uncharacterized protein</fullName>
    </submittedName>
</protein>